<gene>
    <name evidence="1" type="ORF">DFH08DRAFT_1088922</name>
</gene>
<dbReference type="EMBL" id="JARIHO010000093">
    <property type="protein sequence ID" value="KAJ7306281.1"/>
    <property type="molecule type" value="Genomic_DNA"/>
</dbReference>
<evidence type="ECO:0000313" key="1">
    <source>
        <dbReference type="EMBL" id="KAJ7306281.1"/>
    </source>
</evidence>
<proteinExistence type="predicted"/>
<keyword evidence="2" id="KW-1185">Reference proteome</keyword>
<name>A0AAD7EAK9_9AGAR</name>
<comment type="caution">
    <text evidence="1">The sequence shown here is derived from an EMBL/GenBank/DDBJ whole genome shotgun (WGS) entry which is preliminary data.</text>
</comment>
<dbReference type="AlphaFoldDB" id="A0AAD7EAK9"/>
<sequence length="204" mass="23287">MVIFGLFPHLRQLIIRLRFHFVGTSPSLPASSQVLNPYRQCGFLHHVTLPALEHLGVTIWNTQGSHAIVSFLARSKFSTLEIIELLVLEQRPRRNFLPGVVPYLIYAYYPSFPHKLTARLRIISAQPIPPPTKNVLSRFHRLTVADMHITLETPTYRWPETAPNQMDGDYNIFSPDDSLPFYKFLIAGVAHPPVASFSPPYFLL</sequence>
<organism evidence="1 2">
    <name type="scientific">Mycena albidolilacea</name>
    <dbReference type="NCBI Taxonomy" id="1033008"/>
    <lineage>
        <taxon>Eukaryota</taxon>
        <taxon>Fungi</taxon>
        <taxon>Dikarya</taxon>
        <taxon>Basidiomycota</taxon>
        <taxon>Agaricomycotina</taxon>
        <taxon>Agaricomycetes</taxon>
        <taxon>Agaricomycetidae</taxon>
        <taxon>Agaricales</taxon>
        <taxon>Marasmiineae</taxon>
        <taxon>Mycenaceae</taxon>
        <taxon>Mycena</taxon>
    </lineage>
</organism>
<reference evidence="1" key="1">
    <citation type="submission" date="2023-03" db="EMBL/GenBank/DDBJ databases">
        <title>Massive genome expansion in bonnet fungi (Mycena s.s.) driven by repeated elements and novel gene families across ecological guilds.</title>
        <authorList>
            <consortium name="Lawrence Berkeley National Laboratory"/>
            <person name="Harder C.B."/>
            <person name="Miyauchi S."/>
            <person name="Viragh M."/>
            <person name="Kuo A."/>
            <person name="Thoen E."/>
            <person name="Andreopoulos B."/>
            <person name="Lu D."/>
            <person name="Skrede I."/>
            <person name="Drula E."/>
            <person name="Henrissat B."/>
            <person name="Morin E."/>
            <person name="Kohler A."/>
            <person name="Barry K."/>
            <person name="LaButti K."/>
            <person name="Morin E."/>
            <person name="Salamov A."/>
            <person name="Lipzen A."/>
            <person name="Mereny Z."/>
            <person name="Hegedus B."/>
            <person name="Baldrian P."/>
            <person name="Stursova M."/>
            <person name="Weitz H."/>
            <person name="Taylor A."/>
            <person name="Grigoriev I.V."/>
            <person name="Nagy L.G."/>
            <person name="Martin F."/>
            <person name="Kauserud H."/>
        </authorList>
    </citation>
    <scope>NUCLEOTIDE SEQUENCE</scope>
    <source>
        <strain evidence="1">CBHHK002</strain>
    </source>
</reference>
<dbReference type="Proteomes" id="UP001218218">
    <property type="component" value="Unassembled WGS sequence"/>
</dbReference>
<protein>
    <submittedName>
        <fullName evidence="1">Uncharacterized protein</fullName>
    </submittedName>
</protein>
<evidence type="ECO:0000313" key="2">
    <source>
        <dbReference type="Proteomes" id="UP001218218"/>
    </source>
</evidence>
<accession>A0AAD7EAK9</accession>